<dbReference type="PANTHER" id="PTHR46797:SF23">
    <property type="entry name" value="HTH-TYPE TRANSCRIPTIONAL REGULATOR SUTR"/>
    <property type="match status" value="1"/>
</dbReference>
<dbReference type="InterPro" id="IPR050807">
    <property type="entry name" value="TransReg_Diox_bact_type"/>
</dbReference>
<dbReference type="Gene3D" id="1.10.260.40">
    <property type="entry name" value="lambda repressor-like DNA-binding domains"/>
    <property type="match status" value="1"/>
</dbReference>
<dbReference type="InterPro" id="IPR010982">
    <property type="entry name" value="Lambda_DNA-bd_dom_sf"/>
</dbReference>
<protein>
    <recommendedName>
        <fullName evidence="5">HTH cro/C1-type domain-containing protein</fullName>
    </recommendedName>
</protein>
<proteinExistence type="inferred from homology"/>
<dbReference type="EMBL" id="QJKF01000005">
    <property type="protein sequence ID" value="PXX64122.1"/>
    <property type="molecule type" value="Genomic_DNA"/>
</dbReference>
<accession>A0A318JZF9</accession>
<dbReference type="GO" id="GO:0005829">
    <property type="term" value="C:cytosol"/>
    <property type="evidence" value="ECO:0007669"/>
    <property type="project" value="TreeGrafter"/>
</dbReference>
<dbReference type="Pfam" id="PF09856">
    <property type="entry name" value="ScfRs"/>
    <property type="match status" value="1"/>
</dbReference>
<dbReference type="Pfam" id="PF06114">
    <property type="entry name" value="Peptidase_M78"/>
    <property type="match status" value="1"/>
</dbReference>
<dbReference type="PANTHER" id="PTHR46797">
    <property type="entry name" value="HTH-TYPE TRANSCRIPTIONAL REGULATOR"/>
    <property type="match status" value="1"/>
</dbReference>
<dbReference type="Proteomes" id="UP000247569">
    <property type="component" value="Unassembled WGS sequence"/>
</dbReference>
<evidence type="ECO:0000313" key="6">
    <source>
        <dbReference type="EMBL" id="PXX64122.1"/>
    </source>
</evidence>
<gene>
    <name evidence="6" type="ORF">DFR70_105305</name>
</gene>
<dbReference type="InterPro" id="IPR018653">
    <property type="entry name" value="ScfR_C"/>
</dbReference>
<evidence type="ECO:0000256" key="4">
    <source>
        <dbReference type="ARBA" id="ARBA00023163"/>
    </source>
</evidence>
<dbReference type="PIRSF" id="PIRSF019251">
    <property type="entry name" value="Rv0465c"/>
    <property type="match status" value="1"/>
</dbReference>
<keyword evidence="4" id="KW-0804">Transcription</keyword>
<evidence type="ECO:0000259" key="5">
    <source>
        <dbReference type="PROSITE" id="PS50943"/>
    </source>
</evidence>
<comment type="caution">
    <text evidence="6">The sequence shown here is derived from an EMBL/GenBank/DDBJ whole genome shotgun (WGS) entry which is preliminary data.</text>
</comment>
<dbReference type="GO" id="GO:0003677">
    <property type="term" value="F:DNA binding"/>
    <property type="evidence" value="ECO:0007669"/>
    <property type="project" value="UniProtKB-KW"/>
</dbReference>
<evidence type="ECO:0000256" key="1">
    <source>
        <dbReference type="ARBA" id="ARBA00007227"/>
    </source>
</evidence>
<comment type="similarity">
    <text evidence="1">Belongs to the short-chain fatty acyl-CoA assimilation regulator (ScfR) family.</text>
</comment>
<reference evidence="6 7" key="1">
    <citation type="submission" date="2018-05" db="EMBL/GenBank/DDBJ databases">
        <title>Genomic Encyclopedia of Type Strains, Phase IV (KMG-IV): sequencing the most valuable type-strain genomes for metagenomic binning, comparative biology and taxonomic classification.</title>
        <authorList>
            <person name="Goeker M."/>
        </authorList>
    </citation>
    <scope>NUCLEOTIDE SEQUENCE [LARGE SCALE GENOMIC DNA]</scope>
    <source>
        <strain evidence="6 7">DSM 44704</strain>
    </source>
</reference>
<feature type="domain" description="HTH cro/C1-type" evidence="5">
    <location>
        <begin position="21"/>
        <end position="75"/>
    </location>
</feature>
<dbReference type="GO" id="GO:0003700">
    <property type="term" value="F:DNA-binding transcription factor activity"/>
    <property type="evidence" value="ECO:0007669"/>
    <property type="project" value="TreeGrafter"/>
</dbReference>
<dbReference type="Pfam" id="PF01381">
    <property type="entry name" value="HTH_3"/>
    <property type="match status" value="1"/>
</dbReference>
<dbReference type="InterPro" id="IPR026281">
    <property type="entry name" value="HTH_RamB"/>
</dbReference>
<keyword evidence="3" id="KW-0238">DNA-binding</keyword>
<dbReference type="InterPro" id="IPR010359">
    <property type="entry name" value="IrrE_HExxH"/>
</dbReference>
<dbReference type="CDD" id="cd00093">
    <property type="entry name" value="HTH_XRE"/>
    <property type="match status" value="1"/>
</dbReference>
<keyword evidence="2" id="KW-0805">Transcription regulation</keyword>
<dbReference type="SUPFAM" id="SSF47413">
    <property type="entry name" value="lambda repressor-like DNA-binding domains"/>
    <property type="match status" value="1"/>
</dbReference>
<name>A0A318JZF9_9NOCA</name>
<dbReference type="SMART" id="SM00530">
    <property type="entry name" value="HTH_XRE"/>
    <property type="match status" value="1"/>
</dbReference>
<evidence type="ECO:0000256" key="3">
    <source>
        <dbReference type="ARBA" id="ARBA00023125"/>
    </source>
</evidence>
<dbReference type="PROSITE" id="PS50943">
    <property type="entry name" value="HTH_CROC1"/>
    <property type="match status" value="1"/>
</dbReference>
<evidence type="ECO:0000313" key="7">
    <source>
        <dbReference type="Proteomes" id="UP000247569"/>
    </source>
</evidence>
<keyword evidence="7" id="KW-1185">Reference proteome</keyword>
<dbReference type="InterPro" id="IPR001387">
    <property type="entry name" value="Cro/C1-type_HTH"/>
</dbReference>
<evidence type="ECO:0000256" key="2">
    <source>
        <dbReference type="ARBA" id="ARBA00023015"/>
    </source>
</evidence>
<sequence>MIANTRGYDLSVRKMYAGARLRRLREERRLTQAALAKSLDLSPSYLNQLERDQRPLTIPVLLKLNSTFDLDVQFFAADSDARLVSDLHEVLIDAAGGHTAPLTEVEELATRQPEVARIVVAMHRRLRAATDQLDLLSARVSAPTGAPGMPMPYEDVRDFFYDHHNHIPQLDIAAEQLFEQSGLTIGSLDRQLARVAEERAGVTVLVRGDGADPSIPKRHYDADSRTLTLARRLRPGQRAFQIATTLAFLLYGADLDGVLAETPSLTGESRTLARIGLANYFAGALVLPYGRFLRSAEELHYDIDLLSLRFEVGFETICHRLSTLQRQGQRGVPFFFVRTDRAGNISKRQSATAFHFSRVGGSCPLWVVHEAFAHPGRVLTQIAEMPDGRRYLWVARTAMTAPHGFGTATKNFAIGLGCDIEYADRLVYSSGLQLDDPATAVHIGAGCKVCERPSCPQRAFPHIGSPLGVTEHTSIDLPYPRVGR</sequence>
<dbReference type="AlphaFoldDB" id="A0A318JZF9"/>
<organism evidence="6 7">
    <name type="scientific">Nocardia tenerifensis</name>
    <dbReference type="NCBI Taxonomy" id="228006"/>
    <lineage>
        <taxon>Bacteria</taxon>
        <taxon>Bacillati</taxon>
        <taxon>Actinomycetota</taxon>
        <taxon>Actinomycetes</taxon>
        <taxon>Mycobacteriales</taxon>
        <taxon>Nocardiaceae</taxon>
        <taxon>Nocardia</taxon>
    </lineage>
</organism>